<dbReference type="EMBL" id="MU826832">
    <property type="protein sequence ID" value="KAJ7373191.1"/>
    <property type="molecule type" value="Genomic_DNA"/>
</dbReference>
<evidence type="ECO:0008006" key="4">
    <source>
        <dbReference type="Google" id="ProtNLM"/>
    </source>
</evidence>
<feature type="compositionally biased region" description="Basic and acidic residues" evidence="1">
    <location>
        <begin position="11"/>
        <end position="20"/>
    </location>
</feature>
<organism evidence="2 3">
    <name type="scientific">Desmophyllum pertusum</name>
    <dbReference type="NCBI Taxonomy" id="174260"/>
    <lineage>
        <taxon>Eukaryota</taxon>
        <taxon>Metazoa</taxon>
        <taxon>Cnidaria</taxon>
        <taxon>Anthozoa</taxon>
        <taxon>Hexacorallia</taxon>
        <taxon>Scleractinia</taxon>
        <taxon>Caryophylliina</taxon>
        <taxon>Caryophylliidae</taxon>
        <taxon>Desmophyllum</taxon>
    </lineage>
</organism>
<comment type="caution">
    <text evidence="2">The sequence shown here is derived from an EMBL/GenBank/DDBJ whole genome shotgun (WGS) entry which is preliminary data.</text>
</comment>
<reference evidence="2" key="1">
    <citation type="submission" date="2023-01" db="EMBL/GenBank/DDBJ databases">
        <title>Genome assembly of the deep-sea coral Lophelia pertusa.</title>
        <authorList>
            <person name="Herrera S."/>
            <person name="Cordes E."/>
        </authorList>
    </citation>
    <scope>NUCLEOTIDE SEQUENCE</scope>
    <source>
        <strain evidence="2">USNM1676648</strain>
        <tissue evidence="2">Polyp</tissue>
    </source>
</reference>
<evidence type="ECO:0000313" key="3">
    <source>
        <dbReference type="Proteomes" id="UP001163046"/>
    </source>
</evidence>
<feature type="compositionally biased region" description="Polar residues" evidence="1">
    <location>
        <begin position="23"/>
        <end position="45"/>
    </location>
</feature>
<gene>
    <name evidence="2" type="ORF">OS493_014339</name>
</gene>
<keyword evidence="3" id="KW-1185">Reference proteome</keyword>
<accession>A0A9W9Z1G3</accession>
<proteinExistence type="predicted"/>
<sequence>MMPLFQTCKEQAVDASHKGDSVPSPSLMYSSPSDTHSQLTNQSVTTEHKSNSYLLPHHGVVVAIDNSNIYIGAQECASMVNAGDRKRHVRLKLQNLVRILERERTKTRGFACGSSPPATEHVWDVYRRLGYIVDLEDRRGKDEQRVDEGLHLWIYKALCELSPGVLVLATGDGMKGKSECDTSFPRCALTALERGWSVEVYSWKHSLSSEWIKLTKKHPDTLTINYLDKYVNYITFVDGKYGRKCSPLPPEASVLQR</sequence>
<feature type="region of interest" description="Disordered" evidence="1">
    <location>
        <begin position="11"/>
        <end position="47"/>
    </location>
</feature>
<evidence type="ECO:0000256" key="1">
    <source>
        <dbReference type="SAM" id="MobiDB-lite"/>
    </source>
</evidence>
<protein>
    <recommendedName>
        <fullName evidence="4">NYN domain-containing protein</fullName>
    </recommendedName>
</protein>
<dbReference type="OrthoDB" id="5951020at2759"/>
<evidence type="ECO:0000313" key="2">
    <source>
        <dbReference type="EMBL" id="KAJ7373191.1"/>
    </source>
</evidence>
<name>A0A9W9Z1G3_9CNID</name>
<dbReference type="AlphaFoldDB" id="A0A9W9Z1G3"/>
<dbReference type="Gene3D" id="3.40.50.1010">
    <property type="entry name" value="5'-nuclease"/>
    <property type="match status" value="1"/>
</dbReference>
<dbReference type="Proteomes" id="UP001163046">
    <property type="component" value="Unassembled WGS sequence"/>
</dbReference>
<dbReference type="CDD" id="cd18724">
    <property type="entry name" value="PIN_LabA-like"/>
    <property type="match status" value="1"/>
</dbReference>